<dbReference type="OrthoDB" id="375716at2157"/>
<organism evidence="1 2">
    <name type="scientific">Candidatus Nitrosocosmicus arcticus</name>
    <dbReference type="NCBI Taxonomy" id="2035267"/>
    <lineage>
        <taxon>Archaea</taxon>
        <taxon>Nitrososphaerota</taxon>
        <taxon>Nitrososphaeria</taxon>
        <taxon>Nitrososphaerales</taxon>
        <taxon>Nitrososphaeraceae</taxon>
        <taxon>Candidatus Nitrosocosmicus</taxon>
    </lineage>
</organism>
<gene>
    <name evidence="1" type="ORF">NARC_130056</name>
</gene>
<evidence type="ECO:0008006" key="3">
    <source>
        <dbReference type="Google" id="ProtNLM"/>
    </source>
</evidence>
<reference evidence="1 2" key="1">
    <citation type="journal article" date="2019" name="Front. Microbiol.">
        <title>Ammonia Oxidation by the Arctic Terrestrial Thaumarchaeote Candidatus Nitrosocosmicus arcticus Is Stimulated by Increasing Temperatures.</title>
        <authorList>
            <person name="Alves R.J.E."/>
            <person name="Kerou M."/>
            <person name="Zappe A."/>
            <person name="Bittner R."/>
            <person name="Abby S.S."/>
            <person name="Schmidt H.A."/>
            <person name="Pfeifer K."/>
            <person name="Schleper C."/>
        </authorList>
    </citation>
    <scope>NUCLEOTIDE SEQUENCE [LARGE SCALE GENOMIC DNA]</scope>
    <source>
        <strain evidence="1 2">Kfb</strain>
    </source>
</reference>
<dbReference type="AlphaFoldDB" id="A0A557SSY2"/>
<sequence length="201" mass="23539">MLESTEIRWFFKGSVPSNISKILAETSPDVYESRTDYYLFVQGCDNIGIKIRNSRLEIKWRRDVQPYDVDKLNISGNIERWKRWEWTNKTASTEIEQLTNGGDVNPWIKVDKNRIQKKFDLRDDILVAVPLGELHSDFAMEVTELKSNGKSWWTIGFDSFTVQDRSFFDQIIETCLILPAGVDLKKEWSFGYPHWLSHVVN</sequence>
<dbReference type="Proteomes" id="UP000315289">
    <property type="component" value="Unassembled WGS sequence"/>
</dbReference>
<evidence type="ECO:0000313" key="2">
    <source>
        <dbReference type="Proteomes" id="UP000315289"/>
    </source>
</evidence>
<accession>A0A557SSY2</accession>
<evidence type="ECO:0000313" key="1">
    <source>
        <dbReference type="EMBL" id="TVP39717.1"/>
    </source>
</evidence>
<comment type="caution">
    <text evidence="1">The sequence shown here is derived from an EMBL/GenBank/DDBJ whole genome shotgun (WGS) entry which is preliminary data.</text>
</comment>
<dbReference type="RefSeq" id="WP_144733083.1">
    <property type="nucleotide sequence ID" value="NZ_ML675588.1"/>
</dbReference>
<name>A0A557SSY2_9ARCH</name>
<protein>
    <recommendedName>
        <fullName evidence="3">CYTH domain-containing protein</fullName>
    </recommendedName>
</protein>
<keyword evidence="2" id="KW-1185">Reference proteome</keyword>
<proteinExistence type="predicted"/>
<dbReference type="EMBL" id="VOAH01000013">
    <property type="protein sequence ID" value="TVP39717.1"/>
    <property type="molecule type" value="Genomic_DNA"/>
</dbReference>